<protein>
    <submittedName>
        <fullName evidence="5">DUF5117 domain-containing protein</fullName>
    </submittedName>
</protein>
<organism evidence="5 6">
    <name type="scientific">Chitinophaga oryziterrae</name>
    <dbReference type="NCBI Taxonomy" id="1031224"/>
    <lineage>
        <taxon>Bacteria</taxon>
        <taxon>Pseudomonadati</taxon>
        <taxon>Bacteroidota</taxon>
        <taxon>Chitinophagia</taxon>
        <taxon>Chitinophagales</taxon>
        <taxon>Chitinophagaceae</taxon>
        <taxon>Chitinophaga</taxon>
    </lineage>
</organism>
<dbReference type="RefSeq" id="WP_157301678.1">
    <property type="nucleotide sequence ID" value="NZ_BAAAZB010000004.1"/>
</dbReference>
<dbReference type="Pfam" id="PF16313">
    <property type="entry name" value="DUF4953"/>
    <property type="match status" value="1"/>
</dbReference>
<proteinExistence type="predicted"/>
<dbReference type="CDD" id="cd04276">
    <property type="entry name" value="ZnMc_MMP_like_2"/>
    <property type="match status" value="1"/>
</dbReference>
<dbReference type="EMBL" id="WRXO01000006">
    <property type="protein sequence ID" value="MVT43070.1"/>
    <property type="molecule type" value="Genomic_DNA"/>
</dbReference>
<evidence type="ECO:0000313" key="5">
    <source>
        <dbReference type="EMBL" id="MVT43070.1"/>
    </source>
</evidence>
<feature type="chain" id="PRO_5027054255" evidence="1">
    <location>
        <begin position="27"/>
        <end position="843"/>
    </location>
</feature>
<dbReference type="Pfam" id="PF17148">
    <property type="entry name" value="DUF5117"/>
    <property type="match status" value="1"/>
</dbReference>
<evidence type="ECO:0000259" key="2">
    <source>
        <dbReference type="Pfam" id="PF16313"/>
    </source>
</evidence>
<sequence>MSKRKIQFFACMVLFALLGMSTLASAQWRKKKKVVAAAAPASDSTRKKEPPKIKPYKDVITKDMTTSRGFFTVHTSKDDKYYFELPDSLFNRDIMIVSRVSKASTEMRNGASGYAGDQIGETVYRFEKGPQNKIFMRRISFAEYAKDSSISIYAGLQKNNIMAIVEAFPVLAYSADSAGVVVDATDFLNRDNDNIYFQRAAFKARAGMGSQVNERSYIKTIHTFPTNVEITAVKTYTAGLNPTAACYTVELNASLVLLPVKPMQPRYMDDRVGYFGVAHRDYETNPQNVQYEVIARRWRLEPRPEDVEKYKRGELVEPIKPIVFYIDPVTPKQWVPYLIKGVNDWQKAFEQAGFKNAIYAREAPTKEEDSTWSIDDARHAAIVYRPSEIANAMGPNVADPRSGEILESHIFWYHNVMQLLQKWYLIQCAAVDPRARKPVFDTTLMGDLVRFVSSHEVGHTLGLLHNFGSSSTVPVENLRNKAWVEVHGHTPSIMDYARFNYVAQPEDNISAAGLYPRIGDYDKWAIEWGYRWHPEYKTAEEEKLALTKVVTDSLAKNHRLWFGSEMEQYDARSQSEDLGDDAMKAGMYGIKNLQRIMPHIAEWTVVPGESSLEMQHTYEVLFSQYARYLGHVMKNIGGIYHNVKLSTEAGPVYEVEDYARQKEAVAFICKEVLATPMWLNERSIVERLPMNFTIELSSLQIELINGLINRDRLSRIVNQEVNAKDKVYTIQEYMTDLNKGVFTEIYAGKNIDIYRRDLQKIYVSRLLEEATIAPDAYTMLGNYSFHMYISDLPEIIKDNLHQLQALCKKGMQNPALNKQTKLHLKELDDKITKKLKAPNDKDA</sequence>
<evidence type="ECO:0000313" key="6">
    <source>
        <dbReference type="Proteomes" id="UP000468388"/>
    </source>
</evidence>
<keyword evidence="1" id="KW-0732">Signal</keyword>
<feature type="signal peptide" evidence="1">
    <location>
        <begin position="1"/>
        <end position="26"/>
    </location>
</feature>
<evidence type="ECO:0000256" key="1">
    <source>
        <dbReference type="SAM" id="SignalP"/>
    </source>
</evidence>
<evidence type="ECO:0000259" key="3">
    <source>
        <dbReference type="Pfam" id="PF17148"/>
    </source>
</evidence>
<dbReference type="InterPro" id="IPR033413">
    <property type="entry name" value="DUF5117"/>
</dbReference>
<dbReference type="Proteomes" id="UP000468388">
    <property type="component" value="Unassembled WGS sequence"/>
</dbReference>
<feature type="domain" description="DUF5117" evidence="3">
    <location>
        <begin position="116"/>
        <end position="303"/>
    </location>
</feature>
<evidence type="ECO:0000259" key="4">
    <source>
        <dbReference type="Pfam" id="PF17162"/>
    </source>
</evidence>
<dbReference type="InterPro" id="IPR032534">
    <property type="entry name" value="EcxA_zinc-bd"/>
</dbReference>
<accession>A0A6N8JCY6</accession>
<keyword evidence="6" id="KW-1185">Reference proteome</keyword>
<dbReference type="InterPro" id="IPR033428">
    <property type="entry name" value="DUF5118"/>
</dbReference>
<feature type="domain" description="DUF5118" evidence="4">
    <location>
        <begin position="53"/>
        <end position="102"/>
    </location>
</feature>
<dbReference type="SUPFAM" id="SSF55486">
    <property type="entry name" value="Metalloproteases ('zincins'), catalytic domain"/>
    <property type="match status" value="1"/>
</dbReference>
<dbReference type="OrthoDB" id="9776599at2"/>
<name>A0A6N8JCY6_9BACT</name>
<reference evidence="5 6" key="1">
    <citation type="submission" date="2019-12" db="EMBL/GenBank/DDBJ databases">
        <title>The draft genomic sequence of strain Chitinophaga oryziterrae JCM 16595.</title>
        <authorList>
            <person name="Zhang X."/>
        </authorList>
    </citation>
    <scope>NUCLEOTIDE SEQUENCE [LARGE SCALE GENOMIC DNA]</scope>
    <source>
        <strain evidence="5 6">JCM 16595</strain>
    </source>
</reference>
<dbReference type="AlphaFoldDB" id="A0A6N8JCY6"/>
<dbReference type="InterPro" id="IPR034032">
    <property type="entry name" value="Zn_MMP-like_bac"/>
</dbReference>
<gene>
    <name evidence="5" type="ORF">GO495_20905</name>
</gene>
<dbReference type="Pfam" id="PF17162">
    <property type="entry name" value="DUF5118"/>
    <property type="match status" value="1"/>
</dbReference>
<dbReference type="PANTHER" id="PTHR38478">
    <property type="entry name" value="PEPTIDASE M1A AND M12B"/>
    <property type="match status" value="1"/>
</dbReference>
<comment type="caution">
    <text evidence="5">The sequence shown here is derived from an EMBL/GenBank/DDBJ whole genome shotgun (WGS) entry which is preliminary data.</text>
</comment>
<dbReference type="PANTHER" id="PTHR38478:SF1">
    <property type="entry name" value="ZINC DEPENDENT METALLOPROTEASE DOMAIN LIPOPROTEIN"/>
    <property type="match status" value="1"/>
</dbReference>
<feature type="domain" description="EcxA zinc-binding" evidence="2">
    <location>
        <begin position="438"/>
        <end position="746"/>
    </location>
</feature>